<dbReference type="InterPro" id="IPR004130">
    <property type="entry name" value="Gpn"/>
</dbReference>
<name>A0A8J5XK22_DIALT</name>
<dbReference type="InterPro" id="IPR030228">
    <property type="entry name" value="Gpn3"/>
</dbReference>
<organism evidence="8 9">
    <name type="scientific">Diacronema lutheri</name>
    <name type="common">Unicellular marine alga</name>
    <name type="synonym">Monochrysis lutheri</name>
    <dbReference type="NCBI Taxonomy" id="2081491"/>
    <lineage>
        <taxon>Eukaryota</taxon>
        <taxon>Haptista</taxon>
        <taxon>Haptophyta</taxon>
        <taxon>Pavlovophyceae</taxon>
        <taxon>Pavlovales</taxon>
        <taxon>Pavlovaceae</taxon>
        <taxon>Diacronema</taxon>
    </lineage>
</organism>
<evidence type="ECO:0000256" key="6">
    <source>
        <dbReference type="RuleBase" id="RU365059"/>
    </source>
</evidence>
<evidence type="ECO:0000256" key="1">
    <source>
        <dbReference type="ARBA" id="ARBA00005290"/>
    </source>
</evidence>
<protein>
    <recommendedName>
        <fullName evidence="2 6">GPN-loop GTPase 3</fullName>
    </recommendedName>
</protein>
<accession>A0A8J5XK22</accession>
<comment type="subunit">
    <text evidence="6">Binds to RNA polymerase II (RNAPII).</text>
</comment>
<feature type="region of interest" description="Disordered" evidence="7">
    <location>
        <begin position="257"/>
        <end position="285"/>
    </location>
</feature>
<dbReference type="CDD" id="cd17872">
    <property type="entry name" value="GPN3"/>
    <property type="match status" value="1"/>
</dbReference>
<dbReference type="GO" id="GO:0003924">
    <property type="term" value="F:GTPase activity"/>
    <property type="evidence" value="ECO:0007669"/>
    <property type="project" value="TreeGrafter"/>
</dbReference>
<dbReference type="Gene3D" id="3.40.50.300">
    <property type="entry name" value="P-loop containing nucleotide triphosphate hydrolases"/>
    <property type="match status" value="1"/>
</dbReference>
<feature type="compositionally biased region" description="Acidic residues" evidence="7">
    <location>
        <begin position="263"/>
        <end position="276"/>
    </location>
</feature>
<keyword evidence="5 6" id="KW-0342">GTP-binding</keyword>
<evidence type="ECO:0000256" key="7">
    <source>
        <dbReference type="SAM" id="MobiDB-lite"/>
    </source>
</evidence>
<dbReference type="OrthoDB" id="5839at2759"/>
<evidence type="ECO:0000256" key="4">
    <source>
        <dbReference type="ARBA" id="ARBA00022801"/>
    </source>
</evidence>
<keyword evidence="4 6" id="KW-0378">Hydrolase</keyword>
<dbReference type="AlphaFoldDB" id="A0A8J5XK22"/>
<dbReference type="OMA" id="LYTHMTV"/>
<keyword evidence="9" id="KW-1185">Reference proteome</keyword>
<comment type="similarity">
    <text evidence="1 6">Belongs to the GPN-loop GTPase family.</text>
</comment>
<keyword evidence="3 6" id="KW-0547">Nucleotide-binding</keyword>
<proteinExistence type="inferred from homology"/>
<dbReference type="EMBL" id="JAGTXO010000012">
    <property type="protein sequence ID" value="KAG8464774.1"/>
    <property type="molecule type" value="Genomic_DNA"/>
</dbReference>
<evidence type="ECO:0000313" key="8">
    <source>
        <dbReference type="EMBL" id="KAG8464774.1"/>
    </source>
</evidence>
<reference evidence="8" key="1">
    <citation type="submission" date="2021-05" db="EMBL/GenBank/DDBJ databases">
        <title>The genome of the haptophyte Pavlova lutheri (Diacronema luteri, Pavlovales) - a model for lipid biosynthesis in eukaryotic algae.</title>
        <authorList>
            <person name="Hulatt C.J."/>
            <person name="Posewitz M.C."/>
        </authorList>
    </citation>
    <scope>NUCLEOTIDE SEQUENCE</scope>
    <source>
        <strain evidence="8">NIVA-4/92</strain>
    </source>
</reference>
<dbReference type="PANTHER" id="PTHR21231:SF7">
    <property type="entry name" value="GPN-LOOP GTPASE 3"/>
    <property type="match status" value="1"/>
</dbReference>
<sequence>MGRCGQVIMGPAGSGKSTYCARLAEHMQAIQRSVHIVNLDPAADQFNYDVSIDVRQLVSLEDAMEEMELGPNGGLIFCMEYLIDNVDWLADELEQLGNEAYVLFDCPGQIELFSHVPLMRTLVNELQRLDFAVAGVYLLDAQFMVDPSKYMSGVLTCLSCMTALELPHINVLTKLDLLASKGDVDRYLDPPIEELIAELSADPGFDARRAALTHAIGTVISDYGMVNFMGLDPTDENSVDLILMAIDHAIQYHDDVEPREPRDDDVELQDDGDEGDFAGLGSVHG</sequence>
<comment type="caution">
    <text evidence="8">The sequence shown here is derived from an EMBL/GenBank/DDBJ whole genome shotgun (WGS) entry which is preliminary data.</text>
</comment>
<evidence type="ECO:0000256" key="3">
    <source>
        <dbReference type="ARBA" id="ARBA00022741"/>
    </source>
</evidence>
<dbReference type="FunFam" id="3.40.50.300:FF:000552">
    <property type="entry name" value="GPN-loop GTPase 3"/>
    <property type="match status" value="1"/>
</dbReference>
<gene>
    <name evidence="8" type="ORF">KFE25_010142</name>
</gene>
<evidence type="ECO:0000256" key="2">
    <source>
        <dbReference type="ARBA" id="ARBA00014587"/>
    </source>
</evidence>
<dbReference type="GO" id="GO:0005525">
    <property type="term" value="F:GTP binding"/>
    <property type="evidence" value="ECO:0007669"/>
    <property type="project" value="UniProtKB-KW"/>
</dbReference>
<dbReference type="SUPFAM" id="SSF52540">
    <property type="entry name" value="P-loop containing nucleoside triphosphate hydrolases"/>
    <property type="match status" value="1"/>
</dbReference>
<dbReference type="Pfam" id="PF03029">
    <property type="entry name" value="ATP_bind_1"/>
    <property type="match status" value="1"/>
</dbReference>
<dbReference type="Proteomes" id="UP000751190">
    <property type="component" value="Unassembled WGS sequence"/>
</dbReference>
<dbReference type="PANTHER" id="PTHR21231">
    <property type="entry name" value="XPA-BINDING PROTEIN 1-RELATED"/>
    <property type="match status" value="1"/>
</dbReference>
<dbReference type="InterPro" id="IPR027417">
    <property type="entry name" value="P-loop_NTPase"/>
</dbReference>
<evidence type="ECO:0000313" key="9">
    <source>
        <dbReference type="Proteomes" id="UP000751190"/>
    </source>
</evidence>
<evidence type="ECO:0000256" key="5">
    <source>
        <dbReference type="ARBA" id="ARBA00023134"/>
    </source>
</evidence>
<comment type="function">
    <text evidence="6">Small GTPase required for proper nuclear import of RNA polymerase II and III (RNAPII and RNAPIII). May act at an RNAP assembly step prior to nuclear import.</text>
</comment>